<evidence type="ECO:0000313" key="2">
    <source>
        <dbReference type="EMBL" id="KAH9522301.1"/>
    </source>
</evidence>
<sequence>MQTIRTSLQCRSSSLDIRQDNLCQLEQEFNQYDRNLTTITQQNRLSILSMLKTLKIFLDRLDNVKLRLQQLRQRLIQCQSCFQFDNDHISQLWIKLIEERSLLHLLNE</sequence>
<dbReference type="Proteomes" id="UP000828236">
    <property type="component" value="Unassembled WGS sequence"/>
</dbReference>
<reference evidence="2" key="1">
    <citation type="submission" date="2013-05" db="EMBL/GenBank/DDBJ databases">
        <authorList>
            <person name="Yim A.K.Y."/>
            <person name="Chan T.F."/>
            <person name="Ji K.M."/>
            <person name="Liu X.Y."/>
            <person name="Zhou J.W."/>
            <person name="Li R.Q."/>
            <person name="Yang K.Y."/>
            <person name="Li J."/>
            <person name="Li M."/>
            <person name="Law P.T.W."/>
            <person name="Wu Y.L."/>
            <person name="Cai Z.L."/>
            <person name="Qin H."/>
            <person name="Bao Y."/>
            <person name="Leung R.K.K."/>
            <person name="Ng P.K.S."/>
            <person name="Zou J."/>
            <person name="Zhong X.J."/>
            <person name="Ran P.X."/>
            <person name="Zhong N.S."/>
            <person name="Liu Z.G."/>
            <person name="Tsui S.K.W."/>
        </authorList>
    </citation>
    <scope>NUCLEOTIDE SEQUENCE</scope>
    <source>
        <strain evidence="2">Derf</strain>
        <tissue evidence="2">Whole organism</tissue>
    </source>
</reference>
<dbReference type="Proteomes" id="UP000790347">
    <property type="component" value="Unassembled WGS sequence"/>
</dbReference>
<keyword evidence="3" id="KW-1185">Reference proteome</keyword>
<protein>
    <submittedName>
        <fullName evidence="2">Exocyst complex component 4</fullName>
    </submittedName>
</protein>
<reference evidence="1" key="3">
    <citation type="journal article" date="2021" name="World Allergy Organ. J.">
        <title>Chromosome-level assembly of Dermatophagoides farinae genome and transcriptome reveals two novel allergens Der f 37 and Der f 39.</title>
        <authorList>
            <person name="Chen J."/>
            <person name="Cai Z."/>
            <person name="Fan D."/>
            <person name="Hu J."/>
            <person name="Hou Y."/>
            <person name="He Y."/>
            <person name="Zhang Z."/>
            <person name="Zhao Z."/>
            <person name="Gao P."/>
            <person name="Hu W."/>
            <person name="Sun J."/>
            <person name="Li J."/>
            <person name="Ji K."/>
        </authorList>
    </citation>
    <scope>NUCLEOTIDE SEQUENCE</scope>
    <source>
        <strain evidence="1">JKM2019</strain>
    </source>
</reference>
<organism evidence="2 3">
    <name type="scientific">Dermatophagoides farinae</name>
    <name type="common">American house dust mite</name>
    <dbReference type="NCBI Taxonomy" id="6954"/>
    <lineage>
        <taxon>Eukaryota</taxon>
        <taxon>Metazoa</taxon>
        <taxon>Ecdysozoa</taxon>
        <taxon>Arthropoda</taxon>
        <taxon>Chelicerata</taxon>
        <taxon>Arachnida</taxon>
        <taxon>Acari</taxon>
        <taxon>Acariformes</taxon>
        <taxon>Sarcoptiformes</taxon>
        <taxon>Astigmata</taxon>
        <taxon>Psoroptidia</taxon>
        <taxon>Analgoidea</taxon>
        <taxon>Pyroglyphidae</taxon>
        <taxon>Dermatophagoidinae</taxon>
        <taxon>Dermatophagoides</taxon>
    </lineage>
</organism>
<dbReference type="OrthoDB" id="10466849at2759"/>
<comment type="caution">
    <text evidence="2">The sequence shown here is derived from an EMBL/GenBank/DDBJ whole genome shotgun (WGS) entry which is preliminary data.</text>
</comment>
<accession>A0A922I555</accession>
<evidence type="ECO:0000313" key="3">
    <source>
        <dbReference type="Proteomes" id="UP000790347"/>
    </source>
</evidence>
<name>A0A922I555_DERFA</name>
<proteinExistence type="predicted"/>
<reference evidence="2" key="4">
    <citation type="journal article" date="2022" name="Res Sq">
        <title>Comparative Genomics Reveals Insights into the Divergent Evolution of Astigmatic Mites and Household Pest Adaptations.</title>
        <authorList>
            <person name="Xiong Q."/>
            <person name="Wan A.T.-Y."/>
            <person name="Liu X.-Y."/>
            <person name="Fung C.S.-H."/>
            <person name="Xiao X."/>
            <person name="Malainual N."/>
            <person name="Hou J."/>
            <person name="Wang L."/>
            <person name="Wang M."/>
            <person name="Yang K."/>
            <person name="Cui Y."/>
            <person name="Leung E."/>
            <person name="Nong W."/>
            <person name="Shin S.-K."/>
            <person name="Au S."/>
            <person name="Jeong K.Y."/>
            <person name="Chew F.T."/>
            <person name="Hui J."/>
            <person name="Leung T.F."/>
            <person name="Tungtrongchitr A."/>
            <person name="Zhong N."/>
            <person name="Liu Z."/>
            <person name="Tsui S."/>
        </authorList>
    </citation>
    <scope>NUCLEOTIDE SEQUENCE</scope>
    <source>
        <strain evidence="2">Derf</strain>
        <tissue evidence="2">Whole organism</tissue>
    </source>
</reference>
<dbReference type="AlphaFoldDB" id="A0A922I555"/>
<reference evidence="1" key="2">
    <citation type="submission" date="2020-06" db="EMBL/GenBank/DDBJ databases">
        <authorList>
            <person name="Ji K."/>
            <person name="Li J."/>
        </authorList>
    </citation>
    <scope>NUCLEOTIDE SEQUENCE</scope>
    <source>
        <strain evidence="1">JKM2019</strain>
        <tissue evidence="1">Whole body</tissue>
    </source>
</reference>
<gene>
    <name evidence="2" type="primary">EXOC4_2</name>
    <name evidence="2" type="ORF">DERF_005888</name>
    <name evidence="1" type="ORF">HUG17_3200</name>
</gene>
<dbReference type="EMBL" id="SDOV01000007">
    <property type="protein sequence ID" value="KAH7639167.1"/>
    <property type="molecule type" value="Genomic_DNA"/>
</dbReference>
<dbReference type="EMBL" id="ASGP02000002">
    <property type="protein sequence ID" value="KAH9522301.1"/>
    <property type="molecule type" value="Genomic_DNA"/>
</dbReference>
<evidence type="ECO:0000313" key="1">
    <source>
        <dbReference type="EMBL" id="KAH7639167.1"/>
    </source>
</evidence>